<dbReference type="Proteomes" id="UP001524499">
    <property type="component" value="Unassembled WGS sequence"/>
</dbReference>
<dbReference type="PROSITE" id="PS51257">
    <property type="entry name" value="PROKAR_LIPOPROTEIN"/>
    <property type="match status" value="1"/>
</dbReference>
<dbReference type="RefSeq" id="WP_256603735.1">
    <property type="nucleotide sequence ID" value="NZ_JANIBJ010000036.1"/>
</dbReference>
<evidence type="ECO:0000313" key="2">
    <source>
        <dbReference type="EMBL" id="MCQ8105714.1"/>
    </source>
</evidence>
<protein>
    <submittedName>
        <fullName evidence="2">Slp family lipoprotein</fullName>
    </submittedName>
</protein>
<feature type="signal peptide" evidence="1">
    <location>
        <begin position="1"/>
        <end position="19"/>
    </location>
</feature>
<gene>
    <name evidence="2" type="ORF">NP590_16500</name>
</gene>
<dbReference type="PANTHER" id="PTHR37530">
    <property type="entry name" value="OUTER MEMBRANE PROTEIN SLP"/>
    <property type="match status" value="1"/>
</dbReference>
<dbReference type="InterPro" id="IPR004658">
    <property type="entry name" value="OMP_Slp"/>
</dbReference>
<reference evidence="2 3" key="1">
    <citation type="submission" date="2022-07" db="EMBL/GenBank/DDBJ databases">
        <title>Methylomonas rivi sp. nov., Methylomonas rosea sp. nov., Methylomonas aureus sp. nov. and Methylomonas subterranea sp. nov., four novel methanotrophs isolated from a freshwater creek and the deep terrestrial subsurface.</title>
        <authorList>
            <person name="Abin C."/>
            <person name="Sankaranarayanan K."/>
            <person name="Garner C."/>
            <person name="Sindelar R."/>
            <person name="Kotary K."/>
            <person name="Garner R."/>
            <person name="Barclay S."/>
            <person name="Lawson P."/>
            <person name="Krumholz L."/>
        </authorList>
    </citation>
    <scope>NUCLEOTIDE SEQUENCE [LARGE SCALE GENOMIC DNA]</scope>
    <source>
        <strain evidence="2 3">SURF-2</strain>
    </source>
</reference>
<keyword evidence="1" id="KW-0732">Signal</keyword>
<feature type="chain" id="PRO_5046310420" evidence="1">
    <location>
        <begin position="20"/>
        <end position="182"/>
    </location>
</feature>
<dbReference type="Pfam" id="PF03843">
    <property type="entry name" value="Slp"/>
    <property type="match status" value="1"/>
</dbReference>
<evidence type="ECO:0000313" key="3">
    <source>
        <dbReference type="Proteomes" id="UP001524499"/>
    </source>
</evidence>
<organism evidence="2 3">
    <name type="scientific">Methylomonas subterranea</name>
    <dbReference type="NCBI Taxonomy" id="2952225"/>
    <lineage>
        <taxon>Bacteria</taxon>
        <taxon>Pseudomonadati</taxon>
        <taxon>Pseudomonadota</taxon>
        <taxon>Gammaproteobacteria</taxon>
        <taxon>Methylococcales</taxon>
        <taxon>Methylococcaceae</taxon>
        <taxon>Methylomonas</taxon>
    </lineage>
</organism>
<dbReference type="PIRSF" id="PIRSF004982">
    <property type="entry name" value="SlP"/>
    <property type="match status" value="1"/>
</dbReference>
<dbReference type="NCBIfam" id="TIGR00752">
    <property type="entry name" value="slp"/>
    <property type="match status" value="1"/>
</dbReference>
<name>A0ABT1TK70_9GAMM</name>
<keyword evidence="2" id="KW-0449">Lipoprotein</keyword>
<proteinExistence type="predicted"/>
<dbReference type="EMBL" id="JANIBJ010000036">
    <property type="protein sequence ID" value="MCQ8105714.1"/>
    <property type="molecule type" value="Genomic_DNA"/>
</dbReference>
<comment type="caution">
    <text evidence="2">The sequence shown here is derived from an EMBL/GenBank/DDBJ whole genome shotgun (WGS) entry which is preliminary data.</text>
</comment>
<keyword evidence="3" id="KW-1185">Reference proteome</keyword>
<evidence type="ECO:0000256" key="1">
    <source>
        <dbReference type="SAM" id="SignalP"/>
    </source>
</evidence>
<sequence length="182" mass="20702">MKFYTLFLVLWLISGCASQVPKLISQEPVPDIRITEVMPQTEAFNGRNVRWGGSILTVTNRPGDTEIEILARRLNRSGRPVEGDETQGRFLARVAGFLDPAVYAQGRLLTVYGTVAGSLSKPIGEKPYTYVKVEAQTLYLWPPEPVYAYPAYPYDYYPPYGYGFYPYRRRIGFGFGYGRFGW</sequence>
<dbReference type="PANTHER" id="PTHR37530:SF1">
    <property type="entry name" value="OUTER MEMBRANE PROTEIN SLP"/>
    <property type="match status" value="1"/>
</dbReference>
<accession>A0ABT1TK70</accession>